<evidence type="ECO:0000313" key="3">
    <source>
        <dbReference type="Proteomes" id="UP001175271"/>
    </source>
</evidence>
<name>A0AA39HKV6_9BILA</name>
<gene>
    <name evidence="2" type="ORF">QR680_018643</name>
</gene>
<keyword evidence="3" id="KW-1185">Reference proteome</keyword>
<keyword evidence="1" id="KW-0812">Transmembrane</keyword>
<evidence type="ECO:0000313" key="2">
    <source>
        <dbReference type="EMBL" id="KAK0406554.1"/>
    </source>
</evidence>
<accession>A0AA39HKV6</accession>
<sequence>MNTLKQPSFNPFFIVNTPTKRSPAIDECNSSEERRPARPYVVVSIVIVVLAAVLLLGGNIAIQRLRFQYESERRPIDDGEYLDKAYELDLQFVDYFNYVLRLPEHRHNEIERYLKFQAEFGGVDDDNHRLNLALDRYTKNSSERHRVFEAILSQRMLFIESLVVGLLDRPTNGLTKGVEVALAIFDKNLQKWAAADLDLNRTLAEFTPGLIPSCLMPFPTAKNLLELYENTYTEGDPSCLPELQKIHMIPSSHRVLVISFNVGVIAFFVFLLLCVCKQQVDVEDHDISAA</sequence>
<dbReference type="EMBL" id="JAUCMV010000004">
    <property type="protein sequence ID" value="KAK0406554.1"/>
    <property type="molecule type" value="Genomic_DNA"/>
</dbReference>
<evidence type="ECO:0000256" key="1">
    <source>
        <dbReference type="SAM" id="Phobius"/>
    </source>
</evidence>
<keyword evidence="1" id="KW-1133">Transmembrane helix</keyword>
<proteinExistence type="predicted"/>
<dbReference type="Proteomes" id="UP001175271">
    <property type="component" value="Unassembled WGS sequence"/>
</dbReference>
<reference evidence="2" key="1">
    <citation type="submission" date="2023-06" db="EMBL/GenBank/DDBJ databases">
        <title>Genomic analysis of the entomopathogenic nematode Steinernema hermaphroditum.</title>
        <authorList>
            <person name="Schwarz E.M."/>
            <person name="Heppert J.K."/>
            <person name="Baniya A."/>
            <person name="Schwartz H.T."/>
            <person name="Tan C.-H."/>
            <person name="Antoshechkin I."/>
            <person name="Sternberg P.W."/>
            <person name="Goodrich-Blair H."/>
            <person name="Dillman A.R."/>
        </authorList>
    </citation>
    <scope>NUCLEOTIDE SEQUENCE</scope>
    <source>
        <strain evidence="2">PS9179</strain>
        <tissue evidence="2">Whole animal</tissue>
    </source>
</reference>
<feature type="transmembrane region" description="Helical" evidence="1">
    <location>
        <begin position="40"/>
        <end position="62"/>
    </location>
</feature>
<comment type="caution">
    <text evidence="2">The sequence shown here is derived from an EMBL/GenBank/DDBJ whole genome shotgun (WGS) entry which is preliminary data.</text>
</comment>
<keyword evidence="1" id="KW-0472">Membrane</keyword>
<feature type="transmembrane region" description="Helical" evidence="1">
    <location>
        <begin position="255"/>
        <end position="273"/>
    </location>
</feature>
<organism evidence="2 3">
    <name type="scientific">Steinernema hermaphroditum</name>
    <dbReference type="NCBI Taxonomy" id="289476"/>
    <lineage>
        <taxon>Eukaryota</taxon>
        <taxon>Metazoa</taxon>
        <taxon>Ecdysozoa</taxon>
        <taxon>Nematoda</taxon>
        <taxon>Chromadorea</taxon>
        <taxon>Rhabditida</taxon>
        <taxon>Tylenchina</taxon>
        <taxon>Panagrolaimomorpha</taxon>
        <taxon>Strongyloidoidea</taxon>
        <taxon>Steinernematidae</taxon>
        <taxon>Steinernema</taxon>
    </lineage>
</organism>
<dbReference type="AlphaFoldDB" id="A0AA39HKV6"/>
<protein>
    <submittedName>
        <fullName evidence="2">Uncharacterized protein</fullName>
    </submittedName>
</protein>